<evidence type="ECO:0000256" key="3">
    <source>
        <dbReference type="SAM" id="MobiDB-lite"/>
    </source>
</evidence>
<evidence type="ECO:0000256" key="2">
    <source>
        <dbReference type="RuleBase" id="RU362097"/>
    </source>
</evidence>
<dbReference type="GO" id="GO:0005886">
    <property type="term" value="C:plasma membrane"/>
    <property type="evidence" value="ECO:0007669"/>
    <property type="project" value="UniProtKB-SubCell"/>
</dbReference>
<feature type="signal peptide" evidence="2">
    <location>
        <begin position="1"/>
        <end position="23"/>
    </location>
</feature>
<dbReference type="NCBIfam" id="TIGR01845">
    <property type="entry name" value="outer_NodT"/>
    <property type="match status" value="1"/>
</dbReference>
<dbReference type="Proteomes" id="UP000515472">
    <property type="component" value="Chromosome"/>
</dbReference>
<keyword evidence="2" id="KW-0472">Membrane</keyword>
<dbReference type="PROSITE" id="PS51257">
    <property type="entry name" value="PROKAR_LIPOPROTEIN"/>
    <property type="match status" value="1"/>
</dbReference>
<feature type="chain" id="PRO_5028522943" evidence="2">
    <location>
        <begin position="24"/>
        <end position="474"/>
    </location>
</feature>
<dbReference type="PANTHER" id="PTHR30203">
    <property type="entry name" value="OUTER MEMBRANE CATION EFFLUX PROTEIN"/>
    <property type="match status" value="1"/>
</dbReference>
<dbReference type="InterPro" id="IPR003423">
    <property type="entry name" value="OMP_efflux"/>
</dbReference>
<dbReference type="InterPro" id="IPR010131">
    <property type="entry name" value="MdtP/NodT-like"/>
</dbReference>
<dbReference type="RefSeq" id="WP_185242370.1">
    <property type="nucleotide sequence ID" value="NZ_AP023213.1"/>
</dbReference>
<dbReference type="SUPFAM" id="SSF56954">
    <property type="entry name" value="Outer membrane efflux proteins (OEP)"/>
    <property type="match status" value="1"/>
</dbReference>
<proteinExistence type="inferred from homology"/>
<feature type="region of interest" description="Disordered" evidence="3">
    <location>
        <begin position="28"/>
        <end position="55"/>
    </location>
</feature>
<dbReference type="Gene3D" id="2.20.200.10">
    <property type="entry name" value="Outer membrane efflux proteins (OEP)"/>
    <property type="match status" value="1"/>
</dbReference>
<evidence type="ECO:0000256" key="1">
    <source>
        <dbReference type="ARBA" id="ARBA00007613"/>
    </source>
</evidence>
<dbReference type="Pfam" id="PF02321">
    <property type="entry name" value="OEP"/>
    <property type="match status" value="2"/>
</dbReference>
<dbReference type="KEGG" id="gbn:GEOBRER4_22180"/>
<keyword evidence="5" id="KW-1185">Reference proteome</keyword>
<reference evidence="4 5" key="1">
    <citation type="submission" date="2020-06" db="EMBL/GenBank/DDBJ databases">
        <title>Interaction of electrochemicaly active bacteria, Geobacter bremensis R4 on different carbon anode.</title>
        <authorList>
            <person name="Meng L."/>
            <person name="Yoshida N."/>
        </authorList>
    </citation>
    <scope>NUCLEOTIDE SEQUENCE [LARGE SCALE GENOMIC DNA]</scope>
    <source>
        <strain evidence="4 5">R4</strain>
    </source>
</reference>
<comment type="similarity">
    <text evidence="1 2">Belongs to the outer membrane factor (OMF) (TC 1.B.17) family.</text>
</comment>
<sequence>MKRSTTRSLTLGALLFLAGCASMAPKYEKPAPPVPSAWPTGPSYKEGQQPKAEQKPLAEVPWQDFFLDPQLRKVIGLALDNNRDLRVAVLNMERFRALYQIQRADLLPQVDGNAGLSVQRTPDDLSQNGNGRTVHQYDVGVGISSYELDLFGRVRSLKDQALEEYLSTEQARRSVQISLVSQVATAYLALASDLDRLKLAKDTLANQQESYRLSRSRFEAGVASALDLQQAQTSVDAARVDIARFTTFVAQDMNALNLVVGSGVGSDLLPSSLSENLTPIKDLAPGLPSDVLLARPDILQAEYLLRGANANIGAARAAFFPRITLTSSVGFGSDQLTGLFKPGNFAWSFAPRITVPIFEGGRNKANLQVAQADRDIALAQYEKAIQTAFREVADALAQQGTIDEQVAAQQSLTGATAETYRLSQARYQTGIDSYLSVLDAQRSLYTAQQNLITARLVRLSNQVTLYRVLGGGSK</sequence>
<keyword evidence="2" id="KW-1134">Transmembrane beta strand</keyword>
<dbReference type="AlphaFoldDB" id="A0A6S6M1G9"/>
<keyword evidence="2 4" id="KW-0449">Lipoprotein</keyword>
<dbReference type="GO" id="GO:0015562">
    <property type="term" value="F:efflux transmembrane transporter activity"/>
    <property type="evidence" value="ECO:0007669"/>
    <property type="project" value="InterPro"/>
</dbReference>
<evidence type="ECO:0000313" key="5">
    <source>
        <dbReference type="Proteomes" id="UP000515472"/>
    </source>
</evidence>
<gene>
    <name evidence="4" type="ORF">GEOBRER4_n2302</name>
</gene>
<organism evidence="4 5">
    <name type="scientific">Citrifermentans bremense</name>
    <dbReference type="NCBI Taxonomy" id="60035"/>
    <lineage>
        <taxon>Bacteria</taxon>
        <taxon>Pseudomonadati</taxon>
        <taxon>Thermodesulfobacteriota</taxon>
        <taxon>Desulfuromonadia</taxon>
        <taxon>Geobacterales</taxon>
        <taxon>Geobacteraceae</taxon>
        <taxon>Citrifermentans</taxon>
    </lineage>
</organism>
<keyword evidence="2" id="KW-0732">Signal</keyword>
<keyword evidence="2" id="KW-0812">Transmembrane</keyword>
<name>A0A6S6M1G9_9BACT</name>
<comment type="subcellular location">
    <subcellularLocation>
        <location evidence="2">Cell membrane</location>
        <topology evidence="2">Lipid-anchor</topology>
    </subcellularLocation>
</comment>
<dbReference type="EMBL" id="AP023213">
    <property type="protein sequence ID" value="BCG47468.1"/>
    <property type="molecule type" value="Genomic_DNA"/>
</dbReference>
<evidence type="ECO:0000313" key="4">
    <source>
        <dbReference type="EMBL" id="BCG47468.1"/>
    </source>
</evidence>
<dbReference type="Gene3D" id="1.20.1600.10">
    <property type="entry name" value="Outer membrane efflux proteins (OEP)"/>
    <property type="match status" value="1"/>
</dbReference>
<keyword evidence="2" id="KW-0564">Palmitate</keyword>
<dbReference type="PANTHER" id="PTHR30203:SF32">
    <property type="entry name" value="CATION EFFLUX SYSTEM PROTEIN CUSC"/>
    <property type="match status" value="1"/>
</dbReference>
<protein>
    <submittedName>
        <fullName evidence="4">Efflux transport system, outer membrane factor lipoprotein</fullName>
    </submittedName>
</protein>
<accession>A0A6S6M1G9</accession>